<keyword evidence="9 11" id="KW-0862">Zinc</keyword>
<evidence type="ECO:0000256" key="8">
    <source>
        <dbReference type="ARBA" id="ARBA00022801"/>
    </source>
</evidence>
<dbReference type="GO" id="GO:0005737">
    <property type="term" value="C:cytoplasm"/>
    <property type="evidence" value="ECO:0007669"/>
    <property type="project" value="UniProtKB-SubCell"/>
</dbReference>
<protein>
    <recommendedName>
        <fullName evidence="11">Dipeptidyl peptidase 3</fullName>
        <ecNumber evidence="11">3.4.14.4</ecNumber>
    </recommendedName>
    <alternativeName>
        <fullName evidence="11">Dipeptidyl aminopeptidase III</fullName>
    </alternativeName>
    <alternativeName>
        <fullName evidence="11">Dipeptidyl peptidase III</fullName>
    </alternativeName>
</protein>
<dbReference type="GO" id="GO:0008235">
    <property type="term" value="F:metalloexopeptidase activity"/>
    <property type="evidence" value="ECO:0007669"/>
    <property type="project" value="InterPro"/>
</dbReference>
<evidence type="ECO:0000256" key="4">
    <source>
        <dbReference type="ARBA" id="ARBA00022438"/>
    </source>
</evidence>
<evidence type="ECO:0000313" key="14">
    <source>
        <dbReference type="EMBL" id="KAI9268961.1"/>
    </source>
</evidence>
<dbReference type="AlphaFoldDB" id="A0AAD5K4S6"/>
<dbReference type="EMBL" id="JAIXMP010000008">
    <property type="protein sequence ID" value="KAI9268961.1"/>
    <property type="molecule type" value="Genomic_DNA"/>
</dbReference>
<evidence type="ECO:0000256" key="2">
    <source>
        <dbReference type="ARBA" id="ARBA00004496"/>
    </source>
</evidence>
<keyword evidence="6 11" id="KW-0645">Protease</keyword>
<evidence type="ECO:0000256" key="10">
    <source>
        <dbReference type="ARBA" id="ARBA00023049"/>
    </source>
</evidence>
<evidence type="ECO:0000256" key="6">
    <source>
        <dbReference type="ARBA" id="ARBA00022670"/>
    </source>
</evidence>
<dbReference type="PIRSF" id="PIRSF007828">
    <property type="entry name" value="Dipeptidyl-peptidase_III"/>
    <property type="match status" value="1"/>
</dbReference>
<feature type="active site" evidence="12">
    <location>
        <position position="431"/>
    </location>
</feature>
<keyword evidence="10 11" id="KW-0482">Metalloprotease</keyword>
<dbReference type="Proteomes" id="UP001209540">
    <property type="component" value="Unassembled WGS sequence"/>
</dbReference>
<dbReference type="GO" id="GO:0008239">
    <property type="term" value="F:dipeptidyl-peptidase activity"/>
    <property type="evidence" value="ECO:0007669"/>
    <property type="project" value="UniProtKB-UniRule"/>
</dbReference>
<dbReference type="Pfam" id="PF03571">
    <property type="entry name" value="Peptidase_M49"/>
    <property type="match status" value="1"/>
</dbReference>
<dbReference type="PANTHER" id="PTHR23422">
    <property type="entry name" value="DIPEPTIDYL PEPTIDASE III-RELATED"/>
    <property type="match status" value="1"/>
</dbReference>
<evidence type="ECO:0000256" key="3">
    <source>
        <dbReference type="ARBA" id="ARBA00010200"/>
    </source>
</evidence>
<reference evidence="14" key="2">
    <citation type="submission" date="2023-02" db="EMBL/GenBank/DDBJ databases">
        <authorList>
            <consortium name="DOE Joint Genome Institute"/>
            <person name="Mondo S.J."/>
            <person name="Chang Y."/>
            <person name="Wang Y."/>
            <person name="Ahrendt S."/>
            <person name="Andreopoulos W."/>
            <person name="Barry K."/>
            <person name="Beard J."/>
            <person name="Benny G.L."/>
            <person name="Blankenship S."/>
            <person name="Bonito G."/>
            <person name="Cuomo C."/>
            <person name="Desiro A."/>
            <person name="Gervers K.A."/>
            <person name="Hundley H."/>
            <person name="Kuo A."/>
            <person name="LaButti K."/>
            <person name="Lang B.F."/>
            <person name="Lipzen A."/>
            <person name="O'Donnell K."/>
            <person name="Pangilinan J."/>
            <person name="Reynolds N."/>
            <person name="Sandor L."/>
            <person name="Smith M.W."/>
            <person name="Tsang A."/>
            <person name="Grigoriev I.V."/>
            <person name="Stajich J.E."/>
            <person name="Spatafora J.W."/>
        </authorList>
    </citation>
    <scope>NUCLEOTIDE SEQUENCE</scope>
    <source>
        <strain evidence="14">RSA 2281</strain>
    </source>
</reference>
<proteinExistence type="inferred from homology"/>
<dbReference type="EC" id="3.4.14.4" evidence="11"/>
<name>A0AAD5K4S6_9FUNG</name>
<evidence type="ECO:0000256" key="13">
    <source>
        <dbReference type="PIRSR" id="PIRSR007828-2"/>
    </source>
</evidence>
<evidence type="ECO:0000256" key="7">
    <source>
        <dbReference type="ARBA" id="ARBA00022723"/>
    </source>
</evidence>
<accession>A0AAD5K4S6</accession>
<comment type="subcellular location">
    <subcellularLocation>
        <location evidence="2">Cytoplasm</location>
    </subcellularLocation>
</comment>
<comment type="similarity">
    <text evidence="3 11">Belongs to the peptidase M49 family.</text>
</comment>
<dbReference type="FunFam" id="3.30.540.30:FF:000002">
    <property type="entry name" value="Dipeptidyl peptidase 3"/>
    <property type="match status" value="1"/>
</dbReference>
<evidence type="ECO:0000256" key="9">
    <source>
        <dbReference type="ARBA" id="ARBA00022833"/>
    </source>
</evidence>
<keyword evidence="7 11" id="KW-0479">Metal-binding</keyword>
<keyword evidence="5 11" id="KW-0963">Cytoplasm</keyword>
<dbReference type="GO" id="GO:0004177">
    <property type="term" value="F:aminopeptidase activity"/>
    <property type="evidence" value="ECO:0007669"/>
    <property type="project" value="UniProtKB-KW"/>
</dbReference>
<keyword evidence="15" id="KW-1185">Reference proteome</keyword>
<evidence type="ECO:0000256" key="12">
    <source>
        <dbReference type="PIRSR" id="PIRSR007828-1"/>
    </source>
</evidence>
<dbReference type="GO" id="GO:0006508">
    <property type="term" value="P:proteolysis"/>
    <property type="evidence" value="ECO:0007669"/>
    <property type="project" value="UniProtKB-KW"/>
</dbReference>
<feature type="binding site" evidence="13">
    <location>
        <position position="487"/>
    </location>
    <ligand>
        <name>Zn(2+)</name>
        <dbReference type="ChEBI" id="CHEBI:29105"/>
        <note>catalytic</note>
    </ligand>
</feature>
<gene>
    <name evidence="14" type="ORF">BDA99DRAFT_435142</name>
</gene>
<feature type="binding site" evidence="13">
    <location>
        <position position="434"/>
    </location>
    <ligand>
        <name>Zn(2+)</name>
        <dbReference type="ChEBI" id="CHEBI:29105"/>
        <note>catalytic</note>
    </ligand>
</feature>
<dbReference type="Gene3D" id="3.30.540.30">
    <property type="match status" value="3"/>
</dbReference>
<keyword evidence="4 11" id="KW-0031">Aminopeptidase</keyword>
<reference evidence="14" key="1">
    <citation type="journal article" date="2022" name="IScience">
        <title>Evolution of zygomycete secretomes and the origins of terrestrial fungal ecologies.</title>
        <authorList>
            <person name="Chang Y."/>
            <person name="Wang Y."/>
            <person name="Mondo S."/>
            <person name="Ahrendt S."/>
            <person name="Andreopoulos W."/>
            <person name="Barry K."/>
            <person name="Beard J."/>
            <person name="Benny G.L."/>
            <person name="Blankenship S."/>
            <person name="Bonito G."/>
            <person name="Cuomo C."/>
            <person name="Desiro A."/>
            <person name="Gervers K.A."/>
            <person name="Hundley H."/>
            <person name="Kuo A."/>
            <person name="LaButti K."/>
            <person name="Lang B.F."/>
            <person name="Lipzen A."/>
            <person name="O'Donnell K."/>
            <person name="Pangilinan J."/>
            <person name="Reynolds N."/>
            <person name="Sandor L."/>
            <person name="Smith M.E."/>
            <person name="Tsang A."/>
            <person name="Grigoriev I.V."/>
            <person name="Stajich J.E."/>
            <person name="Spatafora J.W."/>
        </authorList>
    </citation>
    <scope>NUCLEOTIDE SEQUENCE</scope>
    <source>
        <strain evidence="14">RSA 2281</strain>
    </source>
</reference>
<comment type="catalytic activity">
    <reaction evidence="1 11">
        <text>Release of an N-terminal dipeptide from a peptide comprising four or more residues, with broad specificity. Also acts on dipeptidyl 2-naphthylamides.</text>
        <dbReference type="EC" id="3.4.14.4"/>
    </reaction>
</comment>
<keyword evidence="8 11" id="KW-0378">Hydrolase</keyword>
<dbReference type="PANTHER" id="PTHR23422:SF11">
    <property type="entry name" value="DIPEPTIDYL PEPTIDASE 3"/>
    <property type="match status" value="1"/>
</dbReference>
<organism evidence="14 15">
    <name type="scientific">Phascolomyces articulosus</name>
    <dbReference type="NCBI Taxonomy" id="60185"/>
    <lineage>
        <taxon>Eukaryota</taxon>
        <taxon>Fungi</taxon>
        <taxon>Fungi incertae sedis</taxon>
        <taxon>Mucoromycota</taxon>
        <taxon>Mucoromycotina</taxon>
        <taxon>Mucoromycetes</taxon>
        <taxon>Mucorales</taxon>
        <taxon>Lichtheimiaceae</taxon>
        <taxon>Phascolomyces</taxon>
    </lineage>
</organism>
<evidence type="ECO:0000256" key="1">
    <source>
        <dbReference type="ARBA" id="ARBA00001336"/>
    </source>
</evidence>
<dbReference type="GO" id="GO:0046872">
    <property type="term" value="F:metal ion binding"/>
    <property type="evidence" value="ECO:0007669"/>
    <property type="project" value="UniProtKB-KW"/>
</dbReference>
<evidence type="ECO:0000313" key="15">
    <source>
        <dbReference type="Proteomes" id="UP001209540"/>
    </source>
</evidence>
<dbReference type="InterPro" id="IPR005317">
    <property type="entry name" value="Dipeptidyl-peptase3"/>
</dbReference>
<dbReference type="InterPro" id="IPR039461">
    <property type="entry name" value="Peptidase_M49"/>
</dbReference>
<sequence>MTVSSSRFLADEHPPYCRVEAKQFFDSLSDREKHYAHYMAHASVEGTRIIIAQTNPNAIPIYNLILDIFRDKQTGEFINVEQLAAKSDVPKESFEQFIQYSAQFLGNLSNFKAFGDEKFIPRVPIGDFEKIVQAAGVQLSPDVKHDIYDLESKTLLGFPEDGHITGYYSQDITKADVRLVQDYMEEHKIEAINTRIFKTDEGYKLVAASADVGESQKVTLNNGTQLEISFGDYREEMTKVAENIRKATSYTANEHQSAMLEKYYESFKTGSIEAHMESQRHWLHDIGPDVETNIGFIESYRDPQGVRAEWSGFVAMVNKAQTVKFSNLVAQADEFASRLPWPSTFERETVNKPDFTSLEVLAYATAGVPGGINIPNYTNITQVLGSKNVSLGNIISAQSPDEIFPFIKSHELDLYRKYRNPSYEVLVGTHELGHGTGKLFEESDDGQLNFDKKTVTNPLTNEPIQSWYKPGQTFNGTFRAISGSYEECRADCIALVLSHHLDILNIFEFYGQEAEDVLYIMYLHMARIGLMALEFYDPEAKKWGQAHLQGRFAILNVMLNAGQGFLTIEKTVDNSLEINMDRSKIRSVGAPAIAAFLGKLQIYKATADEKEGTKFYLEATSVPEDWRSIRDIVLRNKQPRKLFIFGNTFIEDDQVMLKEYEPSAIGMIQSIIERHV</sequence>
<evidence type="ECO:0000256" key="11">
    <source>
        <dbReference type="PIRNR" id="PIRNR007828"/>
    </source>
</evidence>
<comment type="cofactor">
    <cofactor evidence="11 13">
        <name>Zn(2+)</name>
        <dbReference type="ChEBI" id="CHEBI:29105"/>
    </cofactor>
    <text evidence="11 13">Binds 1 zinc ion per subunit.</text>
</comment>
<evidence type="ECO:0000256" key="5">
    <source>
        <dbReference type="ARBA" id="ARBA00022490"/>
    </source>
</evidence>
<comment type="caution">
    <text evidence="14">The sequence shown here is derived from an EMBL/GenBank/DDBJ whole genome shotgun (WGS) entry which is preliminary data.</text>
</comment>
<feature type="binding site" evidence="13">
    <location>
        <position position="430"/>
    </location>
    <ligand>
        <name>Zn(2+)</name>
        <dbReference type="ChEBI" id="CHEBI:29105"/>
        <note>catalytic</note>
    </ligand>
</feature>